<name>A0ABZ1IJN8_9PSEU</name>
<dbReference type="InterPro" id="IPR003593">
    <property type="entry name" value="AAA+_ATPase"/>
</dbReference>
<dbReference type="CDD" id="cd03230">
    <property type="entry name" value="ABC_DR_subfamily_A"/>
    <property type="match status" value="1"/>
</dbReference>
<dbReference type="PANTHER" id="PTHR43158">
    <property type="entry name" value="SKFA PEPTIDE EXPORT ATP-BINDING PROTEIN SKFE"/>
    <property type="match status" value="1"/>
</dbReference>
<keyword evidence="2 4" id="KW-0067">ATP-binding</keyword>
<dbReference type="RefSeq" id="WP_326836583.1">
    <property type="nucleotide sequence ID" value="NZ_CP142149.1"/>
</dbReference>
<reference evidence="4 5" key="1">
    <citation type="journal article" date="2015" name="Int. J. Syst. Evol. Microbiol.">
        <title>Amycolatopsis rhabdoformis sp. nov., an actinomycete isolated from a tropical forest soil.</title>
        <authorList>
            <person name="Souza W.R."/>
            <person name="Silva R.E."/>
            <person name="Goodfellow M."/>
            <person name="Busarakam K."/>
            <person name="Figueiro F.S."/>
            <person name="Ferreira D."/>
            <person name="Rodrigues-Filho E."/>
            <person name="Moraes L.A.B."/>
            <person name="Zucchi T.D."/>
        </authorList>
    </citation>
    <scope>NUCLEOTIDE SEQUENCE [LARGE SCALE GENOMIC DNA]</scope>
    <source>
        <strain evidence="4 5">NCIMB 14900</strain>
    </source>
</reference>
<dbReference type="PANTHER" id="PTHR43158:SF2">
    <property type="entry name" value="SKFA PEPTIDE EXPORT ATP-BINDING PROTEIN SKFE"/>
    <property type="match status" value="1"/>
</dbReference>
<feature type="domain" description="ABC transporter" evidence="3">
    <location>
        <begin position="7"/>
        <end position="233"/>
    </location>
</feature>
<evidence type="ECO:0000256" key="1">
    <source>
        <dbReference type="ARBA" id="ARBA00022741"/>
    </source>
</evidence>
<evidence type="ECO:0000313" key="5">
    <source>
        <dbReference type="Proteomes" id="UP001330812"/>
    </source>
</evidence>
<dbReference type="InterPro" id="IPR027417">
    <property type="entry name" value="P-loop_NTPase"/>
</dbReference>
<protein>
    <submittedName>
        <fullName evidence="4">ABC transporter ATP-binding protein</fullName>
    </submittedName>
</protein>
<accession>A0ABZ1IJN8</accession>
<organism evidence="4 5">
    <name type="scientific">Amycolatopsis rhabdoformis</name>
    <dbReference type="NCBI Taxonomy" id="1448059"/>
    <lineage>
        <taxon>Bacteria</taxon>
        <taxon>Bacillati</taxon>
        <taxon>Actinomycetota</taxon>
        <taxon>Actinomycetes</taxon>
        <taxon>Pseudonocardiales</taxon>
        <taxon>Pseudonocardiaceae</taxon>
        <taxon>Amycolatopsis</taxon>
    </lineage>
</organism>
<dbReference type="EMBL" id="CP142149">
    <property type="protein sequence ID" value="WSE33784.1"/>
    <property type="molecule type" value="Genomic_DNA"/>
</dbReference>
<dbReference type="InterPro" id="IPR003439">
    <property type="entry name" value="ABC_transporter-like_ATP-bd"/>
</dbReference>
<dbReference type="Proteomes" id="UP001330812">
    <property type="component" value="Chromosome"/>
</dbReference>
<dbReference type="PROSITE" id="PS50893">
    <property type="entry name" value="ABC_TRANSPORTER_2"/>
    <property type="match status" value="1"/>
</dbReference>
<keyword evidence="1" id="KW-0547">Nucleotide-binding</keyword>
<dbReference type="SMART" id="SM00382">
    <property type="entry name" value="AAA"/>
    <property type="match status" value="1"/>
</dbReference>
<gene>
    <name evidence="4" type="ORF">VSH64_17005</name>
</gene>
<dbReference type="Gene3D" id="3.40.50.300">
    <property type="entry name" value="P-loop containing nucleotide triphosphate hydrolases"/>
    <property type="match status" value="1"/>
</dbReference>
<proteinExistence type="predicted"/>
<dbReference type="GO" id="GO:0005524">
    <property type="term" value="F:ATP binding"/>
    <property type="evidence" value="ECO:0007669"/>
    <property type="project" value="UniProtKB-KW"/>
</dbReference>
<evidence type="ECO:0000259" key="3">
    <source>
        <dbReference type="PROSITE" id="PS50893"/>
    </source>
</evidence>
<evidence type="ECO:0000256" key="2">
    <source>
        <dbReference type="ARBA" id="ARBA00022840"/>
    </source>
</evidence>
<evidence type="ECO:0000313" key="4">
    <source>
        <dbReference type="EMBL" id="WSE33784.1"/>
    </source>
</evidence>
<sequence length="285" mass="30914">MSSDVAVRIDRVGKRYGRHWALRDCTLSLPAGRVIALVGANGAGKTTLLHLAIGLVPPTEGTVSLLDKPLRPGRPQTLSQVGFVAQDHPLYRGFTVAEMLRYGRKTNARFDQAGAERRLLDLGIPLKHKTGRLSGGQQAQVALTLALAKQPRLLVLDEPVASLDPLARREFMKTLIAAVADTDVTVVLSSHVVTELERVCDHLVLLRDGQVRLVGDIDDLLAGHRVLSGPRVDDAAFDGLVAATHGDRNSHLLVRQPATAPTHPRWEAHPANLEELVLAYLEGQD</sequence>
<keyword evidence="5" id="KW-1185">Reference proteome</keyword>
<dbReference type="Pfam" id="PF00005">
    <property type="entry name" value="ABC_tran"/>
    <property type="match status" value="1"/>
</dbReference>
<dbReference type="SUPFAM" id="SSF52540">
    <property type="entry name" value="P-loop containing nucleoside triphosphate hydrolases"/>
    <property type="match status" value="1"/>
</dbReference>